<protein>
    <recommendedName>
        <fullName evidence="4">Phage protein</fullName>
    </recommendedName>
</protein>
<evidence type="ECO:0008006" key="4">
    <source>
        <dbReference type="Google" id="ProtNLM"/>
    </source>
</evidence>
<name>A0ABT0XFY7_9BACI</name>
<keyword evidence="3" id="KW-1185">Reference proteome</keyword>
<dbReference type="Proteomes" id="UP001203665">
    <property type="component" value="Unassembled WGS sequence"/>
</dbReference>
<comment type="caution">
    <text evidence="2">The sequence shown here is derived from an EMBL/GenBank/DDBJ whole genome shotgun (WGS) entry which is preliminary data.</text>
</comment>
<sequence length="46" mass="5597">MELKEWAIILGSIAGTTKIVYDIAENERKKREEKKRKNKKRPRKRR</sequence>
<evidence type="ECO:0000313" key="3">
    <source>
        <dbReference type="Proteomes" id="UP001203665"/>
    </source>
</evidence>
<accession>A0ABT0XFY7</accession>
<feature type="compositionally biased region" description="Basic residues" evidence="1">
    <location>
        <begin position="31"/>
        <end position="46"/>
    </location>
</feature>
<feature type="region of interest" description="Disordered" evidence="1">
    <location>
        <begin position="24"/>
        <end position="46"/>
    </location>
</feature>
<dbReference type="EMBL" id="JAMQJY010000001">
    <property type="protein sequence ID" value="MCM2674112.1"/>
    <property type="molecule type" value="Genomic_DNA"/>
</dbReference>
<organism evidence="2 3">
    <name type="scientific">Alkalicoccobacillus plakortidis</name>
    <dbReference type="NCBI Taxonomy" id="444060"/>
    <lineage>
        <taxon>Bacteria</taxon>
        <taxon>Bacillati</taxon>
        <taxon>Bacillota</taxon>
        <taxon>Bacilli</taxon>
        <taxon>Bacillales</taxon>
        <taxon>Bacillaceae</taxon>
        <taxon>Alkalicoccobacillus</taxon>
    </lineage>
</organism>
<proteinExistence type="predicted"/>
<evidence type="ECO:0000313" key="2">
    <source>
        <dbReference type="EMBL" id="MCM2674112.1"/>
    </source>
</evidence>
<evidence type="ECO:0000256" key="1">
    <source>
        <dbReference type="SAM" id="MobiDB-lite"/>
    </source>
</evidence>
<gene>
    <name evidence="2" type="ORF">NDM98_00315</name>
</gene>
<reference evidence="2" key="1">
    <citation type="submission" date="2022-06" db="EMBL/GenBank/DDBJ databases">
        <title>Alkalicoccobacillus porphyridii sp. nov., isolated from a marine red alga, Porphyridium purpureum and reclassification of Shouchella plakortidis and Shouchella gibsonii as Alkalicoccobacillus plakortidis comb. nov. and Alkalicoccobacillus gibsonii comb. nov.</title>
        <authorList>
            <person name="Kim K.H."/>
            <person name="Lee J.K."/>
            <person name="Han D.M."/>
            <person name="Baek J.H."/>
            <person name="Jeon C.O."/>
        </authorList>
    </citation>
    <scope>NUCLEOTIDE SEQUENCE</scope>
    <source>
        <strain evidence="2">DSM 19153</strain>
    </source>
</reference>
<dbReference type="RefSeq" id="WP_251603091.1">
    <property type="nucleotide sequence ID" value="NZ_JAMQJY010000001.1"/>
</dbReference>